<feature type="transmembrane region" description="Helical" evidence="5">
    <location>
        <begin position="65"/>
        <end position="88"/>
    </location>
</feature>
<dbReference type="InterPro" id="IPR000276">
    <property type="entry name" value="GPCR_Rhodpsn"/>
</dbReference>
<evidence type="ECO:0000256" key="2">
    <source>
        <dbReference type="ARBA" id="ARBA00022692"/>
    </source>
</evidence>
<reference evidence="6 7" key="1">
    <citation type="journal article" date="2017" name="Nat. Ecol. Evol.">
        <title>Scallop genome provides insights into evolution of bilaterian karyotype and development.</title>
        <authorList>
            <person name="Wang S."/>
            <person name="Zhang J."/>
            <person name="Jiao W."/>
            <person name="Li J."/>
            <person name="Xun X."/>
            <person name="Sun Y."/>
            <person name="Guo X."/>
            <person name="Huan P."/>
            <person name="Dong B."/>
            <person name="Zhang L."/>
            <person name="Hu X."/>
            <person name="Sun X."/>
            <person name="Wang J."/>
            <person name="Zhao C."/>
            <person name="Wang Y."/>
            <person name="Wang D."/>
            <person name="Huang X."/>
            <person name="Wang R."/>
            <person name="Lv J."/>
            <person name="Li Y."/>
            <person name="Zhang Z."/>
            <person name="Liu B."/>
            <person name="Lu W."/>
            <person name="Hui Y."/>
            <person name="Liang J."/>
            <person name="Zhou Z."/>
            <person name="Hou R."/>
            <person name="Li X."/>
            <person name="Liu Y."/>
            <person name="Li H."/>
            <person name="Ning X."/>
            <person name="Lin Y."/>
            <person name="Zhao L."/>
            <person name="Xing Q."/>
            <person name="Dou J."/>
            <person name="Li Y."/>
            <person name="Mao J."/>
            <person name="Guo H."/>
            <person name="Dou H."/>
            <person name="Li T."/>
            <person name="Mu C."/>
            <person name="Jiang W."/>
            <person name="Fu Q."/>
            <person name="Fu X."/>
            <person name="Miao Y."/>
            <person name="Liu J."/>
            <person name="Yu Q."/>
            <person name="Li R."/>
            <person name="Liao H."/>
            <person name="Li X."/>
            <person name="Kong Y."/>
            <person name="Jiang Z."/>
            <person name="Chourrout D."/>
            <person name="Li R."/>
            <person name="Bao Z."/>
        </authorList>
    </citation>
    <scope>NUCLEOTIDE SEQUENCE [LARGE SCALE GENOMIC DNA]</scope>
    <source>
        <strain evidence="6 7">PY_sf001</strain>
    </source>
</reference>
<proteinExistence type="predicted"/>
<feature type="transmembrane region" description="Helical" evidence="5">
    <location>
        <begin position="108"/>
        <end position="131"/>
    </location>
</feature>
<protein>
    <recommendedName>
        <fullName evidence="8">G-protein coupled receptors family 1 profile domain-containing protein</fullName>
    </recommendedName>
</protein>
<evidence type="ECO:0000256" key="1">
    <source>
        <dbReference type="ARBA" id="ARBA00004370"/>
    </source>
</evidence>
<comment type="subcellular location">
    <subcellularLocation>
        <location evidence="1">Membrane</location>
    </subcellularLocation>
</comment>
<dbReference type="SUPFAM" id="SSF81321">
    <property type="entry name" value="Family A G protein-coupled receptor-like"/>
    <property type="match status" value="1"/>
</dbReference>
<evidence type="ECO:0008006" key="8">
    <source>
        <dbReference type="Google" id="ProtNLM"/>
    </source>
</evidence>
<keyword evidence="2 5" id="KW-0812">Transmembrane</keyword>
<dbReference type="AlphaFoldDB" id="A0A210PKX3"/>
<comment type="caution">
    <text evidence="6">The sequence shown here is derived from an EMBL/GenBank/DDBJ whole genome shotgun (WGS) entry which is preliminary data.</text>
</comment>
<dbReference type="Pfam" id="PF00001">
    <property type="entry name" value="7tm_1"/>
    <property type="match status" value="1"/>
</dbReference>
<feature type="transmembrane region" description="Helical" evidence="5">
    <location>
        <begin position="151"/>
        <end position="174"/>
    </location>
</feature>
<evidence type="ECO:0000256" key="4">
    <source>
        <dbReference type="ARBA" id="ARBA00023136"/>
    </source>
</evidence>
<evidence type="ECO:0000256" key="5">
    <source>
        <dbReference type="SAM" id="Phobius"/>
    </source>
</evidence>
<keyword evidence="7" id="KW-1185">Reference proteome</keyword>
<sequence length="266" mass="30330">MDILKGMTLITYIHIDVSRHCIVQDHFLYVLHVSTIIQLAFMGPDRVIHIYRPRFYQKFFTKRSILALCIVTWGVALVLSAFGCIFKGNYQRCHISTESDQIQIAAPLASVLVASVLVSTVSGFLLFYKVWSLKQHTTGNRGEVRSYKGHIVIAIMQICILALATPCAVCLILLSFDKEARMVMEFPIKETIRISAACFTMSGILIPPVYVLRLTECRIRFLEILCFWHPFLKQKAIMMDIKFRMDMVGIPITRGGQISTSRGERY</sequence>
<dbReference type="Proteomes" id="UP000242188">
    <property type="component" value="Unassembled WGS sequence"/>
</dbReference>
<dbReference type="Gene3D" id="1.20.1070.10">
    <property type="entry name" value="Rhodopsin 7-helix transmembrane proteins"/>
    <property type="match status" value="1"/>
</dbReference>
<dbReference type="EMBL" id="NEDP02005594">
    <property type="protein sequence ID" value="OWF37138.1"/>
    <property type="molecule type" value="Genomic_DNA"/>
</dbReference>
<evidence type="ECO:0000313" key="7">
    <source>
        <dbReference type="Proteomes" id="UP000242188"/>
    </source>
</evidence>
<evidence type="ECO:0000256" key="3">
    <source>
        <dbReference type="ARBA" id="ARBA00022989"/>
    </source>
</evidence>
<evidence type="ECO:0000313" key="6">
    <source>
        <dbReference type="EMBL" id="OWF37138.1"/>
    </source>
</evidence>
<name>A0A210PKX3_MIZYE</name>
<dbReference type="GO" id="GO:0004930">
    <property type="term" value="F:G protein-coupled receptor activity"/>
    <property type="evidence" value="ECO:0007669"/>
    <property type="project" value="InterPro"/>
</dbReference>
<feature type="transmembrane region" description="Helical" evidence="5">
    <location>
        <begin position="194"/>
        <end position="212"/>
    </location>
</feature>
<keyword evidence="3 5" id="KW-1133">Transmembrane helix</keyword>
<organism evidence="6 7">
    <name type="scientific">Mizuhopecten yessoensis</name>
    <name type="common">Japanese scallop</name>
    <name type="synonym">Patinopecten yessoensis</name>
    <dbReference type="NCBI Taxonomy" id="6573"/>
    <lineage>
        <taxon>Eukaryota</taxon>
        <taxon>Metazoa</taxon>
        <taxon>Spiralia</taxon>
        <taxon>Lophotrochozoa</taxon>
        <taxon>Mollusca</taxon>
        <taxon>Bivalvia</taxon>
        <taxon>Autobranchia</taxon>
        <taxon>Pteriomorphia</taxon>
        <taxon>Pectinida</taxon>
        <taxon>Pectinoidea</taxon>
        <taxon>Pectinidae</taxon>
        <taxon>Mizuhopecten</taxon>
    </lineage>
</organism>
<dbReference type="CDD" id="cd00637">
    <property type="entry name" value="7tm_classA_rhodopsin-like"/>
    <property type="match status" value="1"/>
</dbReference>
<dbReference type="GO" id="GO:0016020">
    <property type="term" value="C:membrane"/>
    <property type="evidence" value="ECO:0007669"/>
    <property type="project" value="UniProtKB-SubCell"/>
</dbReference>
<accession>A0A210PKX3</accession>
<keyword evidence="4 5" id="KW-0472">Membrane</keyword>
<gene>
    <name evidence="6" type="ORF">KP79_PYT21343</name>
</gene>